<comment type="caution">
    <text evidence="1">The sequence shown here is derived from an EMBL/GenBank/DDBJ whole genome shotgun (WGS) entry which is preliminary data.</text>
</comment>
<accession>A0A4R0ENJ6</accession>
<dbReference type="AlphaFoldDB" id="A0A4R0ENJ6"/>
<evidence type="ECO:0000313" key="2">
    <source>
        <dbReference type="Proteomes" id="UP000291380"/>
    </source>
</evidence>
<name>A0A4R0ENJ6_9GAMM</name>
<dbReference type="OrthoDB" id="6717066at2"/>
<sequence>MAFDLVQYFAEQINTQKPQLLEQHSGEDRKEHLLEINALVLGKLITLWRSNDKKVYQEISSPEELFIQEVARHLTTSSKNQSTLAKHELEPAVTEILRLQLAELKQLNDIGNLEVRGLHELLLGQIEHLSGQAPDWVWSTNDLLELKGSKPIVQEEISLDSTMKEFNQMVSQQHTDANEDQHNAAAVVNTTVPGWSKILEPVVAVTILWVLYCAATQMFN</sequence>
<organism evidence="1 2">
    <name type="scientific">Acinetobacter terrae</name>
    <dbReference type="NCBI Taxonomy" id="2731247"/>
    <lineage>
        <taxon>Bacteria</taxon>
        <taxon>Pseudomonadati</taxon>
        <taxon>Pseudomonadota</taxon>
        <taxon>Gammaproteobacteria</taxon>
        <taxon>Moraxellales</taxon>
        <taxon>Moraxellaceae</taxon>
        <taxon>Acinetobacter</taxon>
        <taxon>Acinetobacter Taxon 24</taxon>
    </lineage>
</organism>
<protein>
    <submittedName>
        <fullName evidence="1">Uncharacterized protein</fullName>
    </submittedName>
</protein>
<gene>
    <name evidence="1" type="ORF">E0H85_06305</name>
</gene>
<proteinExistence type="predicted"/>
<dbReference type="EMBL" id="SJOA01000005">
    <property type="protein sequence ID" value="TCB60381.1"/>
    <property type="molecule type" value="Genomic_DNA"/>
</dbReference>
<dbReference type="RefSeq" id="WP_131270928.1">
    <property type="nucleotide sequence ID" value="NZ_SJOA01000005.1"/>
</dbReference>
<evidence type="ECO:0000313" key="1">
    <source>
        <dbReference type="EMBL" id="TCB60381.1"/>
    </source>
</evidence>
<dbReference type="Proteomes" id="UP000291380">
    <property type="component" value="Unassembled WGS sequence"/>
</dbReference>
<reference evidence="1 2" key="1">
    <citation type="submission" date="2019-02" db="EMBL/GenBank/DDBJ databases">
        <title>High diversity of culturable Acinetobacter species in natural soil and water ecosystems.</title>
        <authorList>
            <person name="Radolfova-Krizova L."/>
            <person name="Nemec A."/>
        </authorList>
    </citation>
    <scope>NUCLEOTIDE SEQUENCE [LARGE SCALE GENOMIC DNA]</scope>
    <source>
        <strain evidence="1 2">ANC 4281</strain>
    </source>
</reference>